<feature type="region of interest" description="Disordered" evidence="1">
    <location>
        <begin position="1"/>
        <end position="37"/>
    </location>
</feature>
<sequence length="37" mass="3749">MASTPMIAMTRGEKTGPEESSRLGPPTSRGGGGGKMK</sequence>
<proteinExistence type="predicted"/>
<organism evidence="2">
    <name type="scientific">Arundo donax</name>
    <name type="common">Giant reed</name>
    <name type="synonym">Donax arundinaceus</name>
    <dbReference type="NCBI Taxonomy" id="35708"/>
    <lineage>
        <taxon>Eukaryota</taxon>
        <taxon>Viridiplantae</taxon>
        <taxon>Streptophyta</taxon>
        <taxon>Embryophyta</taxon>
        <taxon>Tracheophyta</taxon>
        <taxon>Spermatophyta</taxon>
        <taxon>Magnoliopsida</taxon>
        <taxon>Liliopsida</taxon>
        <taxon>Poales</taxon>
        <taxon>Poaceae</taxon>
        <taxon>PACMAD clade</taxon>
        <taxon>Arundinoideae</taxon>
        <taxon>Arundineae</taxon>
        <taxon>Arundo</taxon>
    </lineage>
</organism>
<dbReference type="EMBL" id="GBRH01221099">
    <property type="protein sequence ID" value="JAD76796.1"/>
    <property type="molecule type" value="Transcribed_RNA"/>
</dbReference>
<reference evidence="2" key="2">
    <citation type="journal article" date="2015" name="Data Brief">
        <title>Shoot transcriptome of the giant reed, Arundo donax.</title>
        <authorList>
            <person name="Barrero R.A."/>
            <person name="Guerrero F.D."/>
            <person name="Moolhuijzen P."/>
            <person name="Goolsby J.A."/>
            <person name="Tidwell J."/>
            <person name="Bellgard S.E."/>
            <person name="Bellgard M.I."/>
        </authorList>
    </citation>
    <scope>NUCLEOTIDE SEQUENCE</scope>
    <source>
        <tissue evidence="2">Shoot tissue taken approximately 20 cm above the soil surface</tissue>
    </source>
</reference>
<name>A0A0A9CMG4_ARUDO</name>
<evidence type="ECO:0000313" key="2">
    <source>
        <dbReference type="EMBL" id="JAD76796.1"/>
    </source>
</evidence>
<evidence type="ECO:0000256" key="1">
    <source>
        <dbReference type="SAM" id="MobiDB-lite"/>
    </source>
</evidence>
<protein>
    <submittedName>
        <fullName evidence="2">Uncharacterized protein</fullName>
    </submittedName>
</protein>
<dbReference type="AlphaFoldDB" id="A0A0A9CMG4"/>
<accession>A0A0A9CMG4</accession>
<reference evidence="2" key="1">
    <citation type="submission" date="2014-09" db="EMBL/GenBank/DDBJ databases">
        <authorList>
            <person name="Magalhaes I.L.F."/>
            <person name="Oliveira U."/>
            <person name="Santos F.R."/>
            <person name="Vidigal T.H.D.A."/>
            <person name="Brescovit A.D."/>
            <person name="Santos A.J."/>
        </authorList>
    </citation>
    <scope>NUCLEOTIDE SEQUENCE</scope>
    <source>
        <tissue evidence="2">Shoot tissue taken approximately 20 cm above the soil surface</tissue>
    </source>
</reference>
<feature type="compositionally biased region" description="Basic and acidic residues" evidence="1">
    <location>
        <begin position="11"/>
        <end position="21"/>
    </location>
</feature>